<feature type="compositionally biased region" description="Acidic residues" evidence="9">
    <location>
        <begin position="70"/>
        <end position="82"/>
    </location>
</feature>
<dbReference type="InterPro" id="IPR050502">
    <property type="entry name" value="Euk_RNA-bind_prot"/>
</dbReference>
<gene>
    <name evidence="12" type="primary">LOC120276825</name>
</gene>
<dbReference type="AlphaFoldDB" id="A0AB40CHY0"/>
<evidence type="ECO:0000256" key="2">
    <source>
        <dbReference type="ARBA" id="ARBA00022528"/>
    </source>
</evidence>
<evidence type="ECO:0000256" key="3">
    <source>
        <dbReference type="ARBA" id="ARBA00022640"/>
    </source>
</evidence>
<evidence type="ECO:0000256" key="6">
    <source>
        <dbReference type="ARBA" id="ARBA00022884"/>
    </source>
</evidence>
<dbReference type="GO" id="GO:0009535">
    <property type="term" value="C:chloroplast thylakoid membrane"/>
    <property type="evidence" value="ECO:0007669"/>
    <property type="project" value="TreeGrafter"/>
</dbReference>
<dbReference type="GO" id="GO:1990904">
    <property type="term" value="C:ribonucleoprotein complex"/>
    <property type="evidence" value="ECO:0007669"/>
    <property type="project" value="UniProtKB-KW"/>
</dbReference>
<dbReference type="PANTHER" id="PTHR48025:SF11">
    <property type="entry name" value="RNA-BINDING PROTEIN CP33, CHLOROPLASTIC"/>
    <property type="match status" value="1"/>
</dbReference>
<dbReference type="SMART" id="SM00360">
    <property type="entry name" value="RRM"/>
    <property type="match status" value="2"/>
</dbReference>
<keyword evidence="7 12" id="KW-0687">Ribonucleoprotein</keyword>
<keyword evidence="2" id="KW-0150">Chloroplast</keyword>
<dbReference type="CDD" id="cd21608">
    <property type="entry name" value="RRM2_NsCP33_like"/>
    <property type="match status" value="1"/>
</dbReference>
<dbReference type="PANTHER" id="PTHR48025">
    <property type="entry name" value="OS02G0815200 PROTEIN"/>
    <property type="match status" value="1"/>
</dbReference>
<evidence type="ECO:0000256" key="7">
    <source>
        <dbReference type="ARBA" id="ARBA00023274"/>
    </source>
</evidence>
<evidence type="ECO:0000256" key="4">
    <source>
        <dbReference type="ARBA" id="ARBA00022664"/>
    </source>
</evidence>
<keyword evidence="11" id="KW-1185">Reference proteome</keyword>
<evidence type="ECO:0000256" key="1">
    <source>
        <dbReference type="ARBA" id="ARBA00004229"/>
    </source>
</evidence>
<protein>
    <submittedName>
        <fullName evidence="12">33 kDa ribonucleoprotein, chloroplastic</fullName>
    </submittedName>
</protein>
<dbReference type="Proteomes" id="UP001515500">
    <property type="component" value="Chromosome 15"/>
</dbReference>
<sequence length="299" mass="32265">MATAAITSLLLSRCLVTTTNKSNTLHPLIPNFNLSNPTTLLIRTLSLSPFLPLRSRSQYSVVAAAAAYAESDDRDGDSEDGEASMSQETPEEAGRLYVGNLPYSMTSSQLAEHFSEAGQVISVDLVYDRVTDRSRGFAFVSMASHDDALNAIRMFDGSEVGGRTMKVNFPEVPRGGEREVMSSRIRAASRGYIDSPHKVYAGNLGWAVTGQSLRDAFASQSGILGAKVIYDRDSGRSRGFGFVSFATAEEAQAAIDEMNGVEVEGRPLRLSHAQRKPPPTPGPEVAASQSVDEELMEVH</sequence>
<evidence type="ECO:0000256" key="9">
    <source>
        <dbReference type="SAM" id="MobiDB-lite"/>
    </source>
</evidence>
<keyword evidence="4" id="KW-0507">mRNA processing</keyword>
<dbReference type="InterPro" id="IPR012677">
    <property type="entry name" value="Nucleotide-bd_a/b_plait_sf"/>
</dbReference>
<dbReference type="InterPro" id="IPR000504">
    <property type="entry name" value="RRM_dom"/>
</dbReference>
<feature type="domain" description="RRM" evidence="10">
    <location>
        <begin position="197"/>
        <end position="275"/>
    </location>
</feature>
<dbReference type="GO" id="GO:0003729">
    <property type="term" value="F:mRNA binding"/>
    <property type="evidence" value="ECO:0007669"/>
    <property type="project" value="EnsemblPlants"/>
</dbReference>
<feature type="region of interest" description="Disordered" evidence="9">
    <location>
        <begin position="271"/>
        <end position="299"/>
    </location>
</feature>
<dbReference type="RefSeq" id="XP_039139476.1">
    <property type="nucleotide sequence ID" value="XM_039283542.1"/>
</dbReference>
<organism evidence="11 12">
    <name type="scientific">Dioscorea cayennensis subsp. rotundata</name>
    <name type="common">White Guinea yam</name>
    <name type="synonym">Dioscorea rotundata</name>
    <dbReference type="NCBI Taxonomy" id="55577"/>
    <lineage>
        <taxon>Eukaryota</taxon>
        <taxon>Viridiplantae</taxon>
        <taxon>Streptophyta</taxon>
        <taxon>Embryophyta</taxon>
        <taxon>Tracheophyta</taxon>
        <taxon>Spermatophyta</taxon>
        <taxon>Magnoliopsida</taxon>
        <taxon>Liliopsida</taxon>
        <taxon>Dioscoreales</taxon>
        <taxon>Dioscoreaceae</taxon>
        <taxon>Dioscorea</taxon>
    </lineage>
</organism>
<dbReference type="Pfam" id="PF00076">
    <property type="entry name" value="RRM_1"/>
    <property type="match status" value="2"/>
</dbReference>
<comment type="subcellular location">
    <subcellularLocation>
        <location evidence="1">Plastid</location>
        <location evidence="1">Chloroplast</location>
    </subcellularLocation>
</comment>
<dbReference type="GO" id="GO:1901259">
    <property type="term" value="P:chloroplast rRNA processing"/>
    <property type="evidence" value="ECO:0007669"/>
    <property type="project" value="EnsemblPlants"/>
</dbReference>
<dbReference type="InterPro" id="IPR048289">
    <property type="entry name" value="RRM2_NsCP33-like"/>
</dbReference>
<feature type="domain" description="RRM" evidence="10">
    <location>
        <begin position="94"/>
        <end position="172"/>
    </location>
</feature>
<reference evidence="12" key="1">
    <citation type="submission" date="2025-08" db="UniProtKB">
        <authorList>
            <consortium name="RefSeq"/>
        </authorList>
    </citation>
    <scope>IDENTIFICATION</scope>
</reference>
<proteinExistence type="predicted"/>
<evidence type="ECO:0000259" key="10">
    <source>
        <dbReference type="PROSITE" id="PS50102"/>
    </source>
</evidence>
<dbReference type="GO" id="GO:0031425">
    <property type="term" value="P:chloroplast RNA processing"/>
    <property type="evidence" value="ECO:0007669"/>
    <property type="project" value="EnsemblPlants"/>
</dbReference>
<evidence type="ECO:0000256" key="8">
    <source>
        <dbReference type="PROSITE-ProRule" id="PRU00176"/>
    </source>
</evidence>
<dbReference type="PROSITE" id="PS50102">
    <property type="entry name" value="RRM"/>
    <property type="match status" value="2"/>
</dbReference>
<dbReference type="Gene3D" id="3.30.70.330">
    <property type="match status" value="2"/>
</dbReference>
<evidence type="ECO:0000313" key="11">
    <source>
        <dbReference type="Proteomes" id="UP001515500"/>
    </source>
</evidence>
<keyword evidence="6 8" id="KW-0694">RNA-binding</keyword>
<dbReference type="GO" id="GO:0006397">
    <property type="term" value="P:mRNA processing"/>
    <property type="evidence" value="ECO:0007669"/>
    <property type="project" value="UniProtKB-KW"/>
</dbReference>
<dbReference type="GO" id="GO:0009570">
    <property type="term" value="C:chloroplast stroma"/>
    <property type="evidence" value="ECO:0007669"/>
    <property type="project" value="EnsemblPlants"/>
</dbReference>
<dbReference type="InterPro" id="IPR035979">
    <property type="entry name" value="RBD_domain_sf"/>
</dbReference>
<feature type="region of interest" description="Disordered" evidence="9">
    <location>
        <begin position="70"/>
        <end position="92"/>
    </location>
</feature>
<evidence type="ECO:0000313" key="12">
    <source>
        <dbReference type="RefSeq" id="XP_039139476.1"/>
    </source>
</evidence>
<name>A0AB40CHY0_DIOCR</name>
<dbReference type="SUPFAM" id="SSF54928">
    <property type="entry name" value="RNA-binding domain, RBD"/>
    <property type="match status" value="2"/>
</dbReference>
<evidence type="ECO:0000256" key="5">
    <source>
        <dbReference type="ARBA" id="ARBA00022737"/>
    </source>
</evidence>
<dbReference type="GeneID" id="120276825"/>
<keyword evidence="5" id="KW-0677">Repeat</keyword>
<accession>A0AB40CHY0</accession>
<keyword evidence="3" id="KW-0934">Plastid</keyword>